<dbReference type="PANTHER" id="PTHR42917">
    <property type="entry name" value="2,4-DIENOYL-COA REDUCTASE"/>
    <property type="match status" value="1"/>
</dbReference>
<evidence type="ECO:0000256" key="8">
    <source>
        <dbReference type="ARBA" id="ARBA00023004"/>
    </source>
</evidence>
<dbReference type="Gene3D" id="3.40.50.720">
    <property type="entry name" value="NAD(P)-binding Rossmann-like Domain"/>
    <property type="match status" value="1"/>
</dbReference>
<keyword evidence="4" id="KW-0285">Flavoprotein</keyword>
<dbReference type="GO" id="GO:0051536">
    <property type="term" value="F:iron-sulfur cluster binding"/>
    <property type="evidence" value="ECO:0007669"/>
    <property type="project" value="UniProtKB-KW"/>
</dbReference>
<evidence type="ECO:0000256" key="7">
    <source>
        <dbReference type="ARBA" id="ARBA00023002"/>
    </source>
</evidence>
<dbReference type="Proteomes" id="UP000059847">
    <property type="component" value="Chromosome"/>
</dbReference>
<evidence type="ECO:0000256" key="5">
    <source>
        <dbReference type="ARBA" id="ARBA00022643"/>
    </source>
</evidence>
<reference evidence="12 13" key="1">
    <citation type="submission" date="2015-09" db="EMBL/GenBank/DDBJ databases">
        <title>Complete genome of Psychrobacter urativorans R10.10B.</title>
        <authorList>
            <person name="See-Too W.S."/>
            <person name="Chan K.G."/>
        </authorList>
    </citation>
    <scope>NUCLEOTIDE SEQUENCE [LARGE SCALE GENOMIC DNA]</scope>
    <source>
        <strain evidence="12 13">R10.10B</strain>
    </source>
</reference>
<keyword evidence="13" id="KW-1185">Reference proteome</keyword>
<dbReference type="OrthoDB" id="8523426at2"/>
<dbReference type="InterPro" id="IPR036188">
    <property type="entry name" value="FAD/NAD-bd_sf"/>
</dbReference>
<evidence type="ECO:0000259" key="11">
    <source>
        <dbReference type="Pfam" id="PF07992"/>
    </source>
</evidence>
<keyword evidence="8" id="KW-0408">Iron</keyword>
<dbReference type="SUPFAM" id="SSF51905">
    <property type="entry name" value="FAD/NAD(P)-binding domain"/>
    <property type="match status" value="1"/>
</dbReference>
<dbReference type="KEGG" id="pur:AOC03_00960"/>
<dbReference type="Pfam" id="PF00724">
    <property type="entry name" value="Oxidored_FMN"/>
    <property type="match status" value="1"/>
</dbReference>
<dbReference type="PRINTS" id="PR00469">
    <property type="entry name" value="PNDRDTASEII"/>
</dbReference>
<dbReference type="Gene3D" id="3.20.20.70">
    <property type="entry name" value="Aldolase class I"/>
    <property type="match status" value="1"/>
</dbReference>
<dbReference type="InterPro" id="IPR001155">
    <property type="entry name" value="OxRdtase_FMN_N"/>
</dbReference>
<dbReference type="InterPro" id="IPR023753">
    <property type="entry name" value="FAD/NAD-binding_dom"/>
</dbReference>
<dbReference type="NCBIfam" id="NF045599">
    <property type="entry name" value="bili_reduct_long"/>
    <property type="match status" value="1"/>
</dbReference>
<evidence type="ECO:0000313" key="13">
    <source>
        <dbReference type="Proteomes" id="UP000059847"/>
    </source>
</evidence>
<protein>
    <submittedName>
        <fullName evidence="12">NADH oxidase</fullName>
    </submittedName>
</protein>
<sequence>MKILEPITIGGVVFKNRIMFPPLTTGYEAKDGTISSQSNGFYTRLAKGGVGYIVLGDVAPIRSFAPTPKLFDDSQIASFRLLADNVHAYGAKLGVQIFHPEYDCDTLNALFAAGEMDKVRTQLHHDMQFFINEVSENALMAIIDKMCACAVRAQKAGVDVIQIHGDRLVGALCSTRMNTRTDKFGGSLENRTRFALMLVAALKKSVPDMIIDYKLSVVTPDRGKGGIDEADAPLFAQWLEDSGVDMLHVGQANHTGNMADTIPPMGVQPYCFFADITGDIKREVSIPVSTSGRIIDPNMGENMLQNGKADMIGIGRALLADPDWTNKAAAGKARDIIRCISCNEGCVDNVLNRSFIACVVNAENGFEETRFITPAKIKKNIVVIGGGPAGLEAARVAAKKGHRVTLFEQENKLGGQLNIANIPPRKSEIYRAVEDLVQAVHREGMKLHLGKTATVSNVLACAPDVVIVAVGASSFTPPITGVDGENVRDAWKVLAGEQKVSGRVVVIGGGIVGCETAEYLAEQGCKVSVVEMQDKIANDLSTTILPTMLESYRIHGVEQYVNHQVISIDKEKLHCGDKDSKPVAIPCDYVVIASGARPVEFDTAAFLDKGIAVVKVGDCLEVADISHAIKTAYDAANAL</sequence>
<name>A0A0M4TB42_9GAMM</name>
<comment type="cofactor">
    <cofactor evidence="1">
        <name>FMN</name>
        <dbReference type="ChEBI" id="CHEBI:58210"/>
    </cofactor>
</comment>
<keyword evidence="9" id="KW-0411">Iron-sulfur</keyword>
<accession>A0A0M4TB42</accession>
<dbReference type="GO" id="GO:0010181">
    <property type="term" value="F:FMN binding"/>
    <property type="evidence" value="ECO:0007669"/>
    <property type="project" value="InterPro"/>
</dbReference>
<evidence type="ECO:0000256" key="4">
    <source>
        <dbReference type="ARBA" id="ARBA00022630"/>
    </source>
</evidence>
<dbReference type="NCBIfam" id="NF045592">
    <property type="entry name" value="bili_reduct_N"/>
    <property type="match status" value="1"/>
</dbReference>
<dbReference type="InterPro" id="IPR051793">
    <property type="entry name" value="NADH:flavin_oxidoreductase"/>
</dbReference>
<keyword evidence="5" id="KW-0288">FMN</keyword>
<keyword evidence="7" id="KW-0560">Oxidoreductase</keyword>
<dbReference type="EMBL" id="CP012678">
    <property type="protein sequence ID" value="ALF58795.1"/>
    <property type="molecule type" value="Genomic_DNA"/>
</dbReference>
<evidence type="ECO:0000259" key="10">
    <source>
        <dbReference type="Pfam" id="PF00724"/>
    </source>
</evidence>
<dbReference type="SUPFAM" id="SSF51395">
    <property type="entry name" value="FMN-linked oxidoreductases"/>
    <property type="match status" value="1"/>
</dbReference>
<dbReference type="Gene3D" id="3.50.50.60">
    <property type="entry name" value="FAD/NAD(P)-binding domain"/>
    <property type="match status" value="1"/>
</dbReference>
<dbReference type="GO" id="GO:0046872">
    <property type="term" value="F:metal ion binding"/>
    <property type="evidence" value="ECO:0007669"/>
    <property type="project" value="UniProtKB-KW"/>
</dbReference>
<dbReference type="Pfam" id="PF07992">
    <property type="entry name" value="Pyr_redox_2"/>
    <property type="match status" value="1"/>
</dbReference>
<evidence type="ECO:0000313" key="12">
    <source>
        <dbReference type="EMBL" id="ALF58795.1"/>
    </source>
</evidence>
<dbReference type="STRING" id="45610.AOC03_00960"/>
<evidence type="ECO:0000256" key="1">
    <source>
        <dbReference type="ARBA" id="ARBA00001917"/>
    </source>
</evidence>
<dbReference type="GO" id="GO:0016491">
    <property type="term" value="F:oxidoreductase activity"/>
    <property type="evidence" value="ECO:0007669"/>
    <property type="project" value="UniProtKB-KW"/>
</dbReference>
<dbReference type="CDD" id="cd02803">
    <property type="entry name" value="OYE_like_FMN_family"/>
    <property type="match status" value="1"/>
</dbReference>
<dbReference type="InterPro" id="IPR054629">
    <property type="entry name" value="BilR_N"/>
</dbReference>
<evidence type="ECO:0000256" key="9">
    <source>
        <dbReference type="ARBA" id="ARBA00023014"/>
    </source>
</evidence>
<evidence type="ECO:0000256" key="6">
    <source>
        <dbReference type="ARBA" id="ARBA00022723"/>
    </source>
</evidence>
<comment type="similarity">
    <text evidence="3">In the N-terminal section; belongs to the NADH:flavin oxidoreductase/NADH oxidase family.</text>
</comment>
<organism evidence="12 13">
    <name type="scientific">Psychrobacter urativorans</name>
    <dbReference type="NCBI Taxonomy" id="45610"/>
    <lineage>
        <taxon>Bacteria</taxon>
        <taxon>Pseudomonadati</taxon>
        <taxon>Pseudomonadota</taxon>
        <taxon>Gammaproteobacteria</taxon>
        <taxon>Moraxellales</taxon>
        <taxon>Moraxellaceae</taxon>
        <taxon>Psychrobacter</taxon>
    </lineage>
</organism>
<comment type="cofactor">
    <cofactor evidence="2">
        <name>[4Fe-4S] cluster</name>
        <dbReference type="ChEBI" id="CHEBI:49883"/>
    </cofactor>
</comment>
<proteinExistence type="inferred from homology"/>
<dbReference type="RefSeq" id="WP_062533191.1">
    <property type="nucleotide sequence ID" value="NZ_CP012678.1"/>
</dbReference>
<dbReference type="InterPro" id="IPR013785">
    <property type="entry name" value="Aldolase_TIM"/>
</dbReference>
<evidence type="ECO:0000256" key="2">
    <source>
        <dbReference type="ARBA" id="ARBA00001966"/>
    </source>
</evidence>
<keyword evidence="6" id="KW-0479">Metal-binding</keyword>
<evidence type="ECO:0000256" key="3">
    <source>
        <dbReference type="ARBA" id="ARBA00011048"/>
    </source>
</evidence>
<dbReference type="AlphaFoldDB" id="A0A0M4TB42"/>
<dbReference type="PANTHER" id="PTHR42917:SF2">
    <property type="entry name" value="2,4-DIENOYL-COA REDUCTASE [(2E)-ENOYL-COA-PRODUCING]"/>
    <property type="match status" value="1"/>
</dbReference>
<feature type="domain" description="FAD/NAD(P)-binding" evidence="11">
    <location>
        <begin position="380"/>
        <end position="600"/>
    </location>
</feature>
<gene>
    <name evidence="12" type="ORF">AOC03_00960</name>
</gene>
<dbReference type="PRINTS" id="PR00368">
    <property type="entry name" value="FADPNR"/>
</dbReference>
<feature type="domain" description="NADH:flavin oxidoreductase/NADH oxidase N-terminal" evidence="10">
    <location>
        <begin position="3"/>
        <end position="332"/>
    </location>
</feature>